<evidence type="ECO:0000313" key="3">
    <source>
        <dbReference type="EMBL" id="ERE73343.1"/>
    </source>
</evidence>
<evidence type="ECO:0000313" key="4">
    <source>
        <dbReference type="Proteomes" id="UP000030759"/>
    </source>
</evidence>
<dbReference type="GO" id="GO:0006334">
    <property type="term" value="P:nucleosome assembly"/>
    <property type="evidence" value="ECO:0007669"/>
    <property type="project" value="InterPro"/>
</dbReference>
<organism evidence="3 4">
    <name type="scientific">Cricetulus griseus</name>
    <name type="common">Chinese hamster</name>
    <name type="synonym">Cricetulus barabensis griseus</name>
    <dbReference type="NCBI Taxonomy" id="10029"/>
    <lineage>
        <taxon>Eukaryota</taxon>
        <taxon>Metazoa</taxon>
        <taxon>Chordata</taxon>
        <taxon>Craniata</taxon>
        <taxon>Vertebrata</taxon>
        <taxon>Euteleostomi</taxon>
        <taxon>Mammalia</taxon>
        <taxon>Eutheria</taxon>
        <taxon>Euarchontoglires</taxon>
        <taxon>Glires</taxon>
        <taxon>Rodentia</taxon>
        <taxon>Myomorpha</taxon>
        <taxon>Muroidea</taxon>
        <taxon>Cricetidae</taxon>
        <taxon>Cricetinae</taxon>
        <taxon>Cricetulus</taxon>
    </lineage>
</organism>
<accession>A0A061HZA5</accession>
<proteinExistence type="inferred from homology"/>
<dbReference type="InterPro" id="IPR002164">
    <property type="entry name" value="NAP_family"/>
</dbReference>
<comment type="similarity">
    <text evidence="1">Belongs to the nucleosome assembly protein (NAP) family.</text>
</comment>
<dbReference type="GO" id="GO:0005634">
    <property type="term" value="C:nucleus"/>
    <property type="evidence" value="ECO:0007669"/>
    <property type="project" value="InterPro"/>
</dbReference>
<evidence type="ECO:0000256" key="1">
    <source>
        <dbReference type="ARBA" id="ARBA00009947"/>
    </source>
</evidence>
<evidence type="ECO:0000256" key="2">
    <source>
        <dbReference type="SAM" id="MobiDB-lite"/>
    </source>
</evidence>
<dbReference type="AlphaFoldDB" id="A0A061HZA5"/>
<feature type="compositionally biased region" description="Basic and acidic residues" evidence="2">
    <location>
        <begin position="9"/>
        <end position="38"/>
    </location>
</feature>
<dbReference type="SUPFAM" id="SSF143113">
    <property type="entry name" value="NAP-like"/>
    <property type="match status" value="1"/>
</dbReference>
<name>A0A061HZA5_CRIGR</name>
<dbReference type="EMBL" id="KE677861">
    <property type="protein sequence ID" value="ERE73343.1"/>
    <property type="molecule type" value="Genomic_DNA"/>
</dbReference>
<dbReference type="Proteomes" id="UP000030759">
    <property type="component" value="Unassembled WGS sequence"/>
</dbReference>
<gene>
    <name evidence="3" type="ORF">H671_5g14308</name>
</gene>
<dbReference type="Gene3D" id="3.30.1120.90">
    <property type="entry name" value="Nucleosome assembly protein"/>
    <property type="match status" value="1"/>
</dbReference>
<sequence>MKVAAMMEVRNEGKNENEDEHKQEGKQDRGPVLEKDLEQSCWSPHHPGIQRLPQSGRGPGNHRSKMEELEFLQLELSLVNARCSRAFARIKAKVAESNHGLRMCRMMFFFRVNPYFQNEIVTKDYEINITGYKESDSSAIEQLGQTEHGYANCIQDTTRLTFLNWLCAHKLPVSNRIAEIIMDDLWPNPLYYFPKEDQS</sequence>
<feature type="region of interest" description="Disordered" evidence="2">
    <location>
        <begin position="1"/>
        <end position="63"/>
    </location>
</feature>
<reference evidence="4" key="1">
    <citation type="journal article" date="2013" name="Nat. Biotechnol.">
        <title>Chinese hamster genome sequenced from sorted chromosomes.</title>
        <authorList>
            <person name="Brinkrolf K."/>
            <person name="Rupp O."/>
            <person name="Laux H."/>
            <person name="Kollin F."/>
            <person name="Ernst W."/>
            <person name="Linke B."/>
            <person name="Kofler R."/>
            <person name="Romand S."/>
            <person name="Hesse F."/>
            <person name="Budach W.E."/>
            <person name="Galosy S."/>
            <person name="Muller D."/>
            <person name="Noll T."/>
            <person name="Wienberg J."/>
            <person name="Jostock T."/>
            <person name="Leonard M."/>
            <person name="Grillari J."/>
            <person name="Tauch A."/>
            <person name="Goesmann A."/>
            <person name="Helk B."/>
            <person name="Mott J.E."/>
            <person name="Puhler A."/>
            <person name="Borth N."/>
        </authorList>
    </citation>
    <scope>NUCLEOTIDE SEQUENCE [LARGE SCALE GENOMIC DNA]</scope>
    <source>
        <strain evidence="4">17A/GY</strain>
    </source>
</reference>
<protein>
    <submittedName>
        <fullName evidence="3">Testis-specific Y-encoded-like protein 1</fullName>
    </submittedName>
</protein>
<dbReference type="InterPro" id="IPR037231">
    <property type="entry name" value="NAP-like_sf"/>
</dbReference>
<dbReference type="PANTHER" id="PTHR11875">
    <property type="entry name" value="TESTIS-SPECIFIC Y-ENCODED PROTEIN"/>
    <property type="match status" value="1"/>
</dbReference>